<evidence type="ECO:0000313" key="2">
    <source>
        <dbReference type="EMBL" id="MCH5598068.1"/>
    </source>
</evidence>
<organism evidence="2 3">
    <name type="scientific">Niabella ginsengisoli</name>
    <dbReference type="NCBI Taxonomy" id="522298"/>
    <lineage>
        <taxon>Bacteria</taxon>
        <taxon>Pseudomonadati</taxon>
        <taxon>Bacteroidota</taxon>
        <taxon>Chitinophagia</taxon>
        <taxon>Chitinophagales</taxon>
        <taxon>Chitinophagaceae</taxon>
        <taxon>Niabella</taxon>
    </lineage>
</organism>
<dbReference type="EMBL" id="JAKWBL010000001">
    <property type="protein sequence ID" value="MCH5598068.1"/>
    <property type="molecule type" value="Genomic_DNA"/>
</dbReference>
<evidence type="ECO:0000256" key="1">
    <source>
        <dbReference type="SAM" id="Phobius"/>
    </source>
</evidence>
<feature type="transmembrane region" description="Helical" evidence="1">
    <location>
        <begin position="394"/>
        <end position="410"/>
    </location>
</feature>
<dbReference type="Proteomes" id="UP001202248">
    <property type="component" value="Unassembled WGS sequence"/>
</dbReference>
<keyword evidence="3" id="KW-1185">Reference proteome</keyword>
<evidence type="ECO:0008006" key="4">
    <source>
        <dbReference type="Google" id="ProtNLM"/>
    </source>
</evidence>
<name>A0ABS9SI73_9BACT</name>
<feature type="transmembrane region" description="Helical" evidence="1">
    <location>
        <begin position="369"/>
        <end position="387"/>
    </location>
</feature>
<keyword evidence="1" id="KW-0472">Membrane</keyword>
<proteinExistence type="predicted"/>
<dbReference type="RefSeq" id="WP_240827417.1">
    <property type="nucleotide sequence ID" value="NZ_JAKWBL010000001.1"/>
</dbReference>
<sequence length="449" mass="47273">MNGIGLNRADKLLYGAGYKDPGTPNVITDDVSLYKIGADGNYVNLGILPVTGQGAAIPGGGGIAEFVNASAGTVTADGSYVYMTIGLKQSGVNKVASSQILGTPLNLTSDDVRTFVVKLSNVAALPATPGVTIAPAITYYELISSDPKIITGMNGFLMDVNQNYPNFNYSNGGIQDIDIDPVSGQLYAYFNYQDPSPTPGQSVDVVGFPVVASMPSGGTATLTSIGNTINQTPDQELAGVGFDQTGKLYALFNSGEYGQLNLTSGSVDNLATSNIPTSVYLSQNHLRGDFASAIPDPTSLPVTFGSIEARLSNDQLFVTWSTDNETNNDHFKVEVATDGKNFREIGTVISKATNGNNDTTLQYSFTGNLESGILGMSMLGFGIFMIGFNRKQRIIASLIMIAGFIITISSCTKSDAGIGDQNETLFVRIVQVDKDGGSTTSKVVKAIKQ</sequence>
<accession>A0ABS9SI73</accession>
<gene>
    <name evidence="2" type="ORF">MKP09_09180</name>
</gene>
<reference evidence="2 3" key="1">
    <citation type="submission" date="2022-02" db="EMBL/GenBank/DDBJ databases">
        <authorList>
            <person name="Min J."/>
        </authorList>
    </citation>
    <scope>NUCLEOTIDE SEQUENCE [LARGE SCALE GENOMIC DNA]</scope>
    <source>
        <strain evidence="2 3">GR10-1</strain>
    </source>
</reference>
<keyword evidence="1" id="KW-1133">Transmembrane helix</keyword>
<evidence type="ECO:0000313" key="3">
    <source>
        <dbReference type="Proteomes" id="UP001202248"/>
    </source>
</evidence>
<protein>
    <recommendedName>
        <fullName evidence="4">DUF4394 domain-containing protein</fullName>
    </recommendedName>
</protein>
<keyword evidence="1" id="KW-0812">Transmembrane</keyword>
<comment type="caution">
    <text evidence="2">The sequence shown here is derived from an EMBL/GenBank/DDBJ whole genome shotgun (WGS) entry which is preliminary data.</text>
</comment>